<dbReference type="PANTHER" id="PTHR43283">
    <property type="entry name" value="BETA-LACTAMASE-RELATED"/>
    <property type="match status" value="1"/>
</dbReference>
<name>A0A9X3D5S3_9ACTN</name>
<proteinExistence type="predicted"/>
<evidence type="ECO:0000313" key="2">
    <source>
        <dbReference type="EMBL" id="MCX2965237.1"/>
    </source>
</evidence>
<gene>
    <name evidence="2" type="ORF">OSB52_14145</name>
</gene>
<comment type="caution">
    <text evidence="2">The sequence shown here is derived from an EMBL/GenBank/DDBJ whole genome shotgun (WGS) entry which is preliminary data.</text>
</comment>
<keyword evidence="3" id="KW-1185">Reference proteome</keyword>
<accession>A0A9X3D5S3</accession>
<sequence length="425" mass="45502">MSSPYEVDTAAIVAATETAVAAATAGAPRLPGVVAGTTSAEKLLSLTAGGVRAVDGALASTSDPIVTDPVATEAKTTEAVTTDSVFALFSTTKTITATVALQLVEDGSLDLDAPAADYAPRLGDVAVLEGFDGNGNPRLRAPRSAVTTRQLLTHTAGFGYDFFDESYRRLAQEHGVPGTISATRESLTTPLLFDPGTSWCYGSNVDWAGQVVEGITGRRLGEVMSERVFSPLGMADTAFTLTGEMSGRRALMHHRTPDGGLKTNRKWALPDEPELHMGGHGLYSTVRDYLAFIRMWLNDGLSDGGDQILRPETIEMAERDQLGDRRVDRLHGAIPALSHDAEFFPGVPKTWGLTAMINEEPVPTGRPAGALSWAGLANLYFWIDRRSRIGGFWATQLFPFFDPTALNAYLGFETAVYDALKCTSP</sequence>
<dbReference type="PANTHER" id="PTHR43283:SF3">
    <property type="entry name" value="BETA-LACTAMASE FAMILY PROTEIN (AFU_ORTHOLOGUE AFUA_5G07500)"/>
    <property type="match status" value="1"/>
</dbReference>
<dbReference type="GO" id="GO:0016787">
    <property type="term" value="F:hydrolase activity"/>
    <property type="evidence" value="ECO:0007669"/>
    <property type="project" value="UniProtKB-KW"/>
</dbReference>
<dbReference type="RefSeq" id="WP_266062315.1">
    <property type="nucleotide sequence ID" value="NZ_JAPKFM010000014.1"/>
</dbReference>
<evidence type="ECO:0000313" key="3">
    <source>
        <dbReference type="Proteomes" id="UP001143347"/>
    </source>
</evidence>
<dbReference type="SUPFAM" id="SSF56601">
    <property type="entry name" value="beta-lactamase/transpeptidase-like"/>
    <property type="match status" value="1"/>
</dbReference>
<reference evidence="2" key="1">
    <citation type="submission" date="2022-10" db="EMBL/GenBank/DDBJ databases">
        <title>WGS of marine actinomycetes from Thailand.</title>
        <authorList>
            <person name="Thawai C."/>
        </authorList>
    </citation>
    <scope>NUCLEOTIDE SEQUENCE</scope>
    <source>
        <strain evidence="2">SW21</strain>
    </source>
</reference>
<dbReference type="EMBL" id="JAPKFM010000014">
    <property type="protein sequence ID" value="MCX2965237.1"/>
    <property type="molecule type" value="Genomic_DNA"/>
</dbReference>
<dbReference type="InterPro" id="IPR050789">
    <property type="entry name" value="Diverse_Enzym_Activities"/>
</dbReference>
<dbReference type="InterPro" id="IPR001466">
    <property type="entry name" value="Beta-lactam-related"/>
</dbReference>
<dbReference type="Proteomes" id="UP001143347">
    <property type="component" value="Unassembled WGS sequence"/>
</dbReference>
<dbReference type="InterPro" id="IPR012338">
    <property type="entry name" value="Beta-lactam/transpept-like"/>
</dbReference>
<dbReference type="AlphaFoldDB" id="A0A9X3D5S3"/>
<organism evidence="2 3">
    <name type="scientific">Gordonia aquimaris</name>
    <dbReference type="NCBI Taxonomy" id="2984863"/>
    <lineage>
        <taxon>Bacteria</taxon>
        <taxon>Bacillati</taxon>
        <taxon>Actinomycetota</taxon>
        <taxon>Actinomycetes</taxon>
        <taxon>Mycobacteriales</taxon>
        <taxon>Gordoniaceae</taxon>
        <taxon>Gordonia</taxon>
    </lineage>
</organism>
<protein>
    <submittedName>
        <fullName evidence="2">Serine hydrolase</fullName>
    </submittedName>
</protein>
<dbReference type="Pfam" id="PF00144">
    <property type="entry name" value="Beta-lactamase"/>
    <property type="match status" value="1"/>
</dbReference>
<keyword evidence="2" id="KW-0378">Hydrolase</keyword>
<evidence type="ECO:0000259" key="1">
    <source>
        <dbReference type="Pfam" id="PF00144"/>
    </source>
</evidence>
<dbReference type="Gene3D" id="3.40.710.10">
    <property type="entry name" value="DD-peptidase/beta-lactamase superfamily"/>
    <property type="match status" value="1"/>
</dbReference>
<feature type="domain" description="Beta-lactamase-related" evidence="1">
    <location>
        <begin position="29"/>
        <end position="409"/>
    </location>
</feature>